<dbReference type="GeneID" id="5892486"/>
<dbReference type="AlphaFoldDB" id="A9V321"/>
<evidence type="ECO:0000256" key="1">
    <source>
        <dbReference type="SAM" id="MobiDB-lite"/>
    </source>
</evidence>
<dbReference type="InterPro" id="IPR050869">
    <property type="entry name" value="H3K4_H4K5_MeTrfase"/>
</dbReference>
<keyword evidence="3" id="KW-1185">Reference proteome</keyword>
<dbReference type="Proteomes" id="UP000001357">
    <property type="component" value="Unassembled WGS sequence"/>
</dbReference>
<name>A9V321_MONBE</name>
<dbReference type="PANTHER" id="PTHR12197">
    <property type="entry name" value="HISTONE-LYSINE N-METHYLTRANSFERASE SMYD"/>
    <property type="match status" value="1"/>
</dbReference>
<dbReference type="RefSeq" id="XP_001747186.1">
    <property type="nucleotide sequence ID" value="XM_001747134.1"/>
</dbReference>
<dbReference type="Gene3D" id="2.170.270.10">
    <property type="entry name" value="SET domain"/>
    <property type="match status" value="1"/>
</dbReference>
<proteinExistence type="predicted"/>
<dbReference type="Gene3D" id="1.10.220.160">
    <property type="match status" value="1"/>
</dbReference>
<accession>A9V321</accession>
<reference evidence="2 3" key="1">
    <citation type="journal article" date="2008" name="Nature">
        <title>The genome of the choanoflagellate Monosiga brevicollis and the origin of metazoans.</title>
        <authorList>
            <consortium name="JGI Sequencing"/>
            <person name="King N."/>
            <person name="Westbrook M.J."/>
            <person name="Young S.L."/>
            <person name="Kuo A."/>
            <person name="Abedin M."/>
            <person name="Chapman J."/>
            <person name="Fairclough S."/>
            <person name="Hellsten U."/>
            <person name="Isogai Y."/>
            <person name="Letunic I."/>
            <person name="Marr M."/>
            <person name="Pincus D."/>
            <person name="Putnam N."/>
            <person name="Rokas A."/>
            <person name="Wright K.J."/>
            <person name="Zuzow R."/>
            <person name="Dirks W."/>
            <person name="Good M."/>
            <person name="Goodstein D."/>
            <person name="Lemons D."/>
            <person name="Li W."/>
            <person name="Lyons J.B."/>
            <person name="Morris A."/>
            <person name="Nichols S."/>
            <person name="Richter D.J."/>
            <person name="Salamov A."/>
            <person name="Bork P."/>
            <person name="Lim W.A."/>
            <person name="Manning G."/>
            <person name="Miller W.T."/>
            <person name="McGinnis W."/>
            <person name="Shapiro H."/>
            <person name="Tjian R."/>
            <person name="Grigoriev I.V."/>
            <person name="Rokhsar D."/>
        </authorList>
    </citation>
    <scope>NUCLEOTIDE SEQUENCE [LARGE SCALE GENOMIC DNA]</scope>
    <source>
        <strain evidence="3">MX1 / ATCC 50154</strain>
    </source>
</reference>
<feature type="compositionally biased region" description="Basic and acidic residues" evidence="1">
    <location>
        <begin position="32"/>
        <end position="45"/>
    </location>
</feature>
<dbReference type="KEGG" id="mbr:MONBRDRAFT_26678"/>
<feature type="region of interest" description="Disordered" evidence="1">
    <location>
        <begin position="1"/>
        <end position="57"/>
    </location>
</feature>
<protein>
    <recommendedName>
        <fullName evidence="4">SET domain-containing protein</fullName>
    </recommendedName>
</protein>
<evidence type="ECO:0008006" key="4">
    <source>
        <dbReference type="Google" id="ProtNLM"/>
    </source>
</evidence>
<organism evidence="2 3">
    <name type="scientific">Monosiga brevicollis</name>
    <name type="common">Choanoflagellate</name>
    <dbReference type="NCBI Taxonomy" id="81824"/>
    <lineage>
        <taxon>Eukaryota</taxon>
        <taxon>Choanoflagellata</taxon>
        <taxon>Craspedida</taxon>
        <taxon>Salpingoecidae</taxon>
        <taxon>Monosiga</taxon>
    </lineage>
</organism>
<dbReference type="InterPro" id="IPR046341">
    <property type="entry name" value="SET_dom_sf"/>
</dbReference>
<gene>
    <name evidence="2" type="ORF">MONBRDRAFT_26678</name>
</gene>
<evidence type="ECO:0000313" key="2">
    <source>
        <dbReference type="EMBL" id="EDQ88110.1"/>
    </source>
</evidence>
<dbReference type="InParanoid" id="A9V321"/>
<sequence length="307" mass="34702">MADDRTDRRRRMQQQQQQQSSSSSSHKRRQQKQREQKNQRDTDHHERHHRLPVTDLSELLTADAQGCVLRAMLGHAHHNAHHRMAQHLRLSLVPGLALYDESEDDQDAELEGIRLLLRLESEHLLHASSDAHDSAVTHVQQQQCRNARTDDHHVIQELQIALDRLATLDCNISPPTLDAYLRLSSNAHGLFAPEWIDVAVCACTDGLQLINHSCLPNAALDYEASLAQSRAEHRPVIVLRAIVAGLAHGSGSTLKLAVRVLTVKPSDVVTISYVNLTWSLNRRQRYLMDTIGFVWHICFCLINGSDQ</sequence>
<feature type="compositionally biased region" description="Low complexity" evidence="1">
    <location>
        <begin position="13"/>
        <end position="24"/>
    </location>
</feature>
<evidence type="ECO:0000313" key="3">
    <source>
        <dbReference type="Proteomes" id="UP000001357"/>
    </source>
</evidence>
<dbReference type="EMBL" id="CH991556">
    <property type="protein sequence ID" value="EDQ88110.1"/>
    <property type="molecule type" value="Genomic_DNA"/>
</dbReference>